<gene>
    <name evidence="6" type="ordered locus">Acid_7569</name>
</gene>
<evidence type="ECO:0000259" key="5">
    <source>
        <dbReference type="Pfam" id="PF25973"/>
    </source>
</evidence>
<feature type="signal peptide" evidence="2">
    <location>
        <begin position="1"/>
        <end position="18"/>
    </location>
</feature>
<organism evidence="6">
    <name type="scientific">Solibacter usitatus (strain Ellin6076)</name>
    <dbReference type="NCBI Taxonomy" id="234267"/>
    <lineage>
        <taxon>Bacteria</taxon>
        <taxon>Pseudomonadati</taxon>
        <taxon>Acidobacteriota</taxon>
        <taxon>Terriglobia</taxon>
        <taxon>Bryobacterales</taxon>
        <taxon>Solibacteraceae</taxon>
        <taxon>Candidatus Solibacter</taxon>
    </lineage>
</organism>
<dbReference type="Gene3D" id="2.40.30.170">
    <property type="match status" value="1"/>
</dbReference>
<dbReference type="STRING" id="234267.Acid_7569"/>
<feature type="domain" description="CusB-like beta-barrel" evidence="3">
    <location>
        <begin position="255"/>
        <end position="323"/>
    </location>
</feature>
<dbReference type="EMBL" id="CP000473">
    <property type="protein sequence ID" value="ABJ88477.1"/>
    <property type="molecule type" value="Genomic_DNA"/>
</dbReference>
<accession>Q01PE3</accession>
<dbReference type="Pfam" id="PF25973">
    <property type="entry name" value="BSH_CzcB"/>
    <property type="match status" value="1"/>
</dbReference>
<keyword evidence="2" id="KW-0732">Signal</keyword>
<evidence type="ECO:0000256" key="1">
    <source>
        <dbReference type="ARBA" id="ARBA00009477"/>
    </source>
</evidence>
<dbReference type="HOGENOM" id="CLU_018816_1_2_0"/>
<reference evidence="6" key="1">
    <citation type="submission" date="2006-10" db="EMBL/GenBank/DDBJ databases">
        <title>Complete sequence of Solibacter usitatus Ellin6076.</title>
        <authorList>
            <consortium name="US DOE Joint Genome Institute"/>
            <person name="Copeland A."/>
            <person name="Lucas S."/>
            <person name="Lapidus A."/>
            <person name="Barry K."/>
            <person name="Detter J.C."/>
            <person name="Glavina del Rio T."/>
            <person name="Hammon N."/>
            <person name="Israni S."/>
            <person name="Dalin E."/>
            <person name="Tice H."/>
            <person name="Pitluck S."/>
            <person name="Thompson L.S."/>
            <person name="Brettin T."/>
            <person name="Bruce D."/>
            <person name="Han C."/>
            <person name="Tapia R."/>
            <person name="Gilna P."/>
            <person name="Schmutz J."/>
            <person name="Larimer F."/>
            <person name="Land M."/>
            <person name="Hauser L."/>
            <person name="Kyrpides N."/>
            <person name="Mikhailova N."/>
            <person name="Janssen P.H."/>
            <person name="Kuske C.R."/>
            <person name="Richardson P."/>
        </authorList>
    </citation>
    <scope>NUCLEOTIDE SEQUENCE</scope>
    <source>
        <strain evidence="6">Ellin6076</strain>
    </source>
</reference>
<dbReference type="PANTHER" id="PTHR30469:SF37">
    <property type="entry name" value="RAGD PROTEIN"/>
    <property type="match status" value="1"/>
</dbReference>
<name>Q01PE3_SOLUE</name>
<dbReference type="InterPro" id="IPR058627">
    <property type="entry name" value="MdtA-like_C"/>
</dbReference>
<dbReference type="PANTHER" id="PTHR30469">
    <property type="entry name" value="MULTIDRUG RESISTANCE PROTEIN MDTA"/>
    <property type="match status" value="1"/>
</dbReference>
<dbReference type="GO" id="GO:0015562">
    <property type="term" value="F:efflux transmembrane transporter activity"/>
    <property type="evidence" value="ECO:0007669"/>
    <property type="project" value="TreeGrafter"/>
</dbReference>
<dbReference type="eggNOG" id="COG0845">
    <property type="taxonomic scope" value="Bacteria"/>
</dbReference>
<dbReference type="InterPro" id="IPR058647">
    <property type="entry name" value="BSH_CzcB-like"/>
</dbReference>
<evidence type="ECO:0000259" key="3">
    <source>
        <dbReference type="Pfam" id="PF25954"/>
    </source>
</evidence>
<dbReference type="Gene3D" id="1.10.287.470">
    <property type="entry name" value="Helix hairpin bin"/>
    <property type="match status" value="1"/>
</dbReference>
<dbReference type="Pfam" id="PF25954">
    <property type="entry name" value="Beta-barrel_RND_2"/>
    <property type="match status" value="1"/>
</dbReference>
<evidence type="ECO:0000259" key="4">
    <source>
        <dbReference type="Pfam" id="PF25967"/>
    </source>
</evidence>
<sequence precursor="true">MRNFLLNPYSLLFIAASACLTSGCSKHEPVQASDTKPADVPTVAVAKAATEDLSHGLVLTAEFKPFQEVDVMAKVAGFIKVISVDVGDRVQKGQLLATLEIPEMADDLKRADAATVRAKAEVTRAQDEQRRAESAHDMAHLSFQRLSAVAQKKPGLVAQQDIDEAHSRDLVAEAQLAGAKSALAAAQEQVNVNNADTQKVKTLMEYTRVTAPFAGVITRRYADTGSMIQAGTASQTQAMPVVKLSENSKLRLILPVPESAVPTVHIGQKVEVRVPSLNRSFPGTVARFSDKVSMATRTMDTEVDVLNPSLVLVPGMYAEVNLTLASHNKVLAIPVMAVDLDTAEARSGAAPTGQVLIVTPNNRVEKRKVTLGIESSNSVEVQSGLNEGDSVVLSGRASLQAGQEVRPKVTAMSAKAL</sequence>
<feature type="chain" id="PRO_5004162906" evidence="2">
    <location>
        <begin position="19"/>
        <end position="417"/>
    </location>
</feature>
<dbReference type="OrthoDB" id="7422354at2"/>
<protein>
    <submittedName>
        <fullName evidence="6">Efflux transporter, RND family, MFP subunit</fullName>
    </submittedName>
</protein>
<dbReference type="NCBIfam" id="TIGR01730">
    <property type="entry name" value="RND_mfp"/>
    <property type="match status" value="1"/>
</dbReference>
<feature type="domain" description="CzcB-like barrel-sandwich hybrid" evidence="5">
    <location>
        <begin position="68"/>
        <end position="232"/>
    </location>
</feature>
<feature type="domain" description="Multidrug resistance protein MdtA-like C-terminal permuted SH3" evidence="4">
    <location>
        <begin position="353"/>
        <end position="395"/>
    </location>
</feature>
<dbReference type="GO" id="GO:1990281">
    <property type="term" value="C:efflux pump complex"/>
    <property type="evidence" value="ECO:0007669"/>
    <property type="project" value="TreeGrafter"/>
</dbReference>
<proteinExistence type="inferred from homology"/>
<comment type="similarity">
    <text evidence="1">Belongs to the membrane fusion protein (MFP) (TC 8.A.1) family.</text>
</comment>
<dbReference type="AlphaFoldDB" id="Q01PE3"/>
<dbReference type="Gene3D" id="2.40.420.20">
    <property type="match status" value="1"/>
</dbReference>
<dbReference type="Gene3D" id="2.40.50.100">
    <property type="match status" value="1"/>
</dbReference>
<dbReference type="SUPFAM" id="SSF111369">
    <property type="entry name" value="HlyD-like secretion proteins"/>
    <property type="match status" value="1"/>
</dbReference>
<dbReference type="InParanoid" id="Q01PE3"/>
<dbReference type="Pfam" id="PF25967">
    <property type="entry name" value="RND-MFP_C"/>
    <property type="match status" value="1"/>
</dbReference>
<dbReference type="InterPro" id="IPR058792">
    <property type="entry name" value="Beta-barrel_RND_2"/>
</dbReference>
<evidence type="ECO:0000313" key="6">
    <source>
        <dbReference type="EMBL" id="ABJ88477.1"/>
    </source>
</evidence>
<dbReference type="FunCoup" id="Q01PE3">
    <property type="interactions" value="314"/>
</dbReference>
<dbReference type="PROSITE" id="PS51257">
    <property type="entry name" value="PROKAR_LIPOPROTEIN"/>
    <property type="match status" value="1"/>
</dbReference>
<evidence type="ECO:0000256" key="2">
    <source>
        <dbReference type="SAM" id="SignalP"/>
    </source>
</evidence>
<dbReference type="KEGG" id="sus:Acid_7569"/>
<dbReference type="InterPro" id="IPR006143">
    <property type="entry name" value="RND_pump_MFP"/>
</dbReference>